<dbReference type="SUPFAM" id="SSF52156">
    <property type="entry name" value="Initiation factor IF2/eIF5b, domain 3"/>
    <property type="match status" value="1"/>
</dbReference>
<dbReference type="Pfam" id="PF00009">
    <property type="entry name" value="GTP_EFTU"/>
    <property type="match status" value="1"/>
</dbReference>
<proteinExistence type="inferred from homology"/>
<comment type="similarity">
    <text evidence="1 8">Belongs to the TRAFAC class translation factor GTPase superfamily. Classic translation factor GTPase family. IF-2 subfamily.</text>
</comment>
<dbReference type="AlphaFoldDB" id="A0A1X9PTR7"/>
<comment type="caution">
    <text evidence="8">Lacks conserved residue(s) required for the propagation of feature annotation.</text>
</comment>
<dbReference type="Gene3D" id="3.40.50.10050">
    <property type="entry name" value="Translation initiation factor IF- 2, domain 3"/>
    <property type="match status" value="1"/>
</dbReference>
<evidence type="ECO:0000256" key="2">
    <source>
        <dbReference type="ARBA" id="ARBA00022540"/>
    </source>
</evidence>
<keyword evidence="2 8" id="KW-0396">Initiation factor</keyword>
<dbReference type="InterPro" id="IPR053905">
    <property type="entry name" value="EF-G-like_DII"/>
</dbReference>
<dbReference type="InterPro" id="IPR005225">
    <property type="entry name" value="Small_GTP-bd"/>
</dbReference>
<evidence type="ECO:0000256" key="7">
    <source>
        <dbReference type="ARBA" id="ARBA00044105"/>
    </source>
</evidence>
<dbReference type="GO" id="GO:0003924">
    <property type="term" value="F:GTPase activity"/>
    <property type="evidence" value="ECO:0007669"/>
    <property type="project" value="UniProtKB-UniRule"/>
</dbReference>
<dbReference type="InterPro" id="IPR027417">
    <property type="entry name" value="P-loop_NTPase"/>
</dbReference>
<dbReference type="GO" id="GO:0009507">
    <property type="term" value="C:chloroplast"/>
    <property type="evidence" value="ECO:0007669"/>
    <property type="project" value="UniProtKB-SubCell"/>
</dbReference>
<evidence type="ECO:0000256" key="3">
    <source>
        <dbReference type="ARBA" id="ARBA00022741"/>
    </source>
</evidence>
<feature type="binding site" evidence="8">
    <location>
        <begin position="312"/>
        <end position="316"/>
    </location>
    <ligand>
        <name>GTP</name>
        <dbReference type="ChEBI" id="CHEBI:37565"/>
    </ligand>
</feature>
<dbReference type="GO" id="GO:0005829">
    <property type="term" value="C:cytosol"/>
    <property type="evidence" value="ECO:0007669"/>
    <property type="project" value="TreeGrafter"/>
</dbReference>
<sequence length="755" mass="84630">MNNNRNNFVYHNNRQSDSILELTKPYIITKIETKSISKIDQAVSEISKPGSPKNYINNTPKLEDKPVYKIDKKIKNKSDVLSEGKKIKNKSKKKSQSKFDLHDEDDENYNTFQKDDINSTSHLALSLMRPPRVNNNLLNSTQNSLKSKKTTNKVQKIKIDTKETSSVATEYQFGVLRDSLTVQELSNILQVAEAEIIKFLFLKGICATINQVVDIETSKLVAQNFNINVTIESKNQPGPQIKIDKTNEIKLEKRPPVVTIMGHIDHGKTTLLDKIRNTNTADKEAGGITQLMSSYSVEFKYKEQIHQVSFIDTPGHEAFIGMRSRGINVTDIVILVVDATDGIQTQTVELIDLIKRAQIPIIVAINKIDKQNANIDRTKEQLSKYGLIAEDWGGNIPMVPISALSGQNLDQLLEMIILISELENFQANPHRNAQGTVLEAYLNRTKGPVATLLIQNGSLKVGDVLVAGNILAKVRVILNDKGQKIQKATPSSPVEIWGFSKVPNSGNLFEVYNTEQEAKAVVNEYNKNNDIYKQPAFISSSTVNLFNKMNNAKQINLIIKTDVQGSAEALLKALQEIPQTKVQIMVLLITPGEITETDVELASTTKSKLIGFNTLITTGAKTLANQEDIVIKQYKIIYELLEELKSEMINMLDPIYIEEEIGEAIVRTIFPLTKGVVAGCFVQKGRLNKNCLIEVIRDKESVYKGEINSLRKVKESVIEINAESECGLFVESFDKWRENDTIIAYELVQQINTLE</sequence>
<dbReference type="Gene3D" id="3.40.50.300">
    <property type="entry name" value="P-loop containing nucleotide triphosphate hydrolases"/>
    <property type="match status" value="1"/>
</dbReference>
<dbReference type="Gene3D" id="2.40.30.10">
    <property type="entry name" value="Translation factors"/>
    <property type="match status" value="2"/>
</dbReference>
<evidence type="ECO:0000256" key="4">
    <source>
        <dbReference type="ARBA" id="ARBA00022917"/>
    </source>
</evidence>
<dbReference type="CDD" id="cd01887">
    <property type="entry name" value="IF2_eIF5B"/>
    <property type="match status" value="1"/>
</dbReference>
<dbReference type="InterPro" id="IPR023115">
    <property type="entry name" value="TIF_IF2_dom3"/>
</dbReference>
<keyword evidence="11" id="KW-0934">Plastid</keyword>
<dbReference type="FunFam" id="3.40.50.10050:FF:000001">
    <property type="entry name" value="Translation initiation factor IF-2"/>
    <property type="match status" value="1"/>
</dbReference>
<keyword evidence="5 8" id="KW-0342">GTP-binding</keyword>
<dbReference type="SUPFAM" id="SSF52540">
    <property type="entry name" value="P-loop containing nucleoside triphosphate hydrolases"/>
    <property type="match status" value="1"/>
</dbReference>
<evidence type="ECO:0000259" key="10">
    <source>
        <dbReference type="PROSITE" id="PS51722"/>
    </source>
</evidence>
<evidence type="ECO:0000256" key="9">
    <source>
        <dbReference type="SAM" id="MobiDB-lite"/>
    </source>
</evidence>
<dbReference type="CDD" id="cd03692">
    <property type="entry name" value="mtIF2_IVc"/>
    <property type="match status" value="1"/>
</dbReference>
<dbReference type="FunFam" id="2.40.30.10:FF:000054">
    <property type="entry name" value="Translation initiation factor IF-2"/>
    <property type="match status" value="1"/>
</dbReference>
<comment type="function">
    <text evidence="6 8">One of the essential components for the initiation of protein synthesis. Protects formylmethionyl-tRNA from spontaneous hydrolysis and promotes its binding to the 30S ribosomal subunits. Also involved in the hydrolysis of GTP during the formation of the 70S ribosomal complex.</text>
</comment>
<evidence type="ECO:0000313" key="11">
    <source>
        <dbReference type="EMBL" id="ARO90898.1"/>
    </source>
</evidence>
<dbReference type="GO" id="GO:0003743">
    <property type="term" value="F:translation initiation factor activity"/>
    <property type="evidence" value="ECO:0007669"/>
    <property type="project" value="UniProtKB-UniRule"/>
</dbReference>
<dbReference type="Pfam" id="PF22042">
    <property type="entry name" value="EF-G_D2"/>
    <property type="match status" value="1"/>
</dbReference>
<dbReference type="InterPro" id="IPR009000">
    <property type="entry name" value="Transl_B-barrel_sf"/>
</dbReference>
<evidence type="ECO:0000256" key="8">
    <source>
        <dbReference type="HAMAP-Rule" id="MF_00100"/>
    </source>
</evidence>
<dbReference type="NCBIfam" id="TIGR00231">
    <property type="entry name" value="small_GTP"/>
    <property type="match status" value="1"/>
</dbReference>
<organism evidence="11">
    <name type="scientific">Corynoplastis japonica</name>
    <dbReference type="NCBI Taxonomy" id="700918"/>
    <lineage>
        <taxon>Eukaryota</taxon>
        <taxon>Rhodophyta</taxon>
        <taxon>Rhodellophyceae</taxon>
        <taxon>Rhodellales</taxon>
        <taxon>Rhodellaceae</taxon>
        <taxon>Corynoplastis</taxon>
    </lineage>
</organism>
<accession>A0A1X9PTR7</accession>
<dbReference type="SUPFAM" id="SSF50447">
    <property type="entry name" value="Translation proteins"/>
    <property type="match status" value="2"/>
</dbReference>
<dbReference type="Pfam" id="PF04760">
    <property type="entry name" value="IF2_N"/>
    <property type="match status" value="1"/>
</dbReference>
<gene>
    <name evidence="8 11" type="primary">infB</name>
</gene>
<dbReference type="InterPro" id="IPR036925">
    <property type="entry name" value="TIF_IF2_dom3_sf"/>
</dbReference>
<dbReference type="InterPro" id="IPR006847">
    <property type="entry name" value="IF2_N"/>
</dbReference>
<dbReference type="InterPro" id="IPR000795">
    <property type="entry name" value="T_Tr_GTP-bd_dom"/>
</dbReference>
<keyword evidence="11" id="KW-0150">Chloroplast</keyword>
<comment type="subcellular location">
    <subcellularLocation>
        <location evidence="8">Plastid</location>
        <location evidence="8">Chloroplast</location>
    </subcellularLocation>
</comment>
<geneLocation type="chloroplast" evidence="11"/>
<dbReference type="InterPro" id="IPR044145">
    <property type="entry name" value="IF2_II"/>
</dbReference>
<dbReference type="InterPro" id="IPR000178">
    <property type="entry name" value="TF_IF2_bacterial-like"/>
</dbReference>
<dbReference type="GO" id="GO:0005525">
    <property type="term" value="F:GTP binding"/>
    <property type="evidence" value="ECO:0007669"/>
    <property type="project" value="UniProtKB-KW"/>
</dbReference>
<evidence type="ECO:0000256" key="6">
    <source>
        <dbReference type="ARBA" id="ARBA00025162"/>
    </source>
</evidence>
<name>A0A1X9PTR7_9RHOD</name>
<dbReference type="PRINTS" id="PR00315">
    <property type="entry name" value="ELONGATNFCT"/>
</dbReference>
<dbReference type="NCBIfam" id="TIGR00487">
    <property type="entry name" value="IF-2"/>
    <property type="match status" value="1"/>
</dbReference>
<feature type="binding site" evidence="8">
    <location>
        <begin position="366"/>
        <end position="369"/>
    </location>
    <ligand>
        <name>GTP</name>
        <dbReference type="ChEBI" id="CHEBI:37565"/>
    </ligand>
</feature>
<dbReference type="PANTHER" id="PTHR43381">
    <property type="entry name" value="TRANSLATION INITIATION FACTOR IF-2-RELATED"/>
    <property type="match status" value="1"/>
</dbReference>
<reference evidence="11" key="1">
    <citation type="submission" date="2017-03" db="EMBL/GenBank/DDBJ databases">
        <title>The new red algal subphylum Proteorhodophytina comprises the largest and most divergent plastid genomes known.</title>
        <authorList>
            <person name="Munoz-Gomez S.A."/>
            <person name="Mejia-Franco F.G."/>
            <person name="Durnin K."/>
            <person name="Morgan C."/>
            <person name="Grisdale C.J."/>
            <person name="Archibald J.M."/>
            <person name="Slamovits C.H."/>
        </authorList>
    </citation>
    <scope>NUCLEOTIDE SEQUENCE</scope>
    <source>
        <strain evidence="11">NIES-2662</strain>
    </source>
</reference>
<dbReference type="PROSITE" id="PS51722">
    <property type="entry name" value="G_TR_2"/>
    <property type="match status" value="1"/>
</dbReference>
<dbReference type="FunFam" id="3.40.50.300:FF:000019">
    <property type="entry name" value="Translation initiation factor IF-2"/>
    <property type="match status" value="1"/>
</dbReference>
<dbReference type="FunFam" id="2.40.30.10:FF:000008">
    <property type="entry name" value="Translation initiation factor IF-2"/>
    <property type="match status" value="1"/>
</dbReference>
<dbReference type="EMBL" id="KY709210">
    <property type="protein sequence ID" value="ARO90898.1"/>
    <property type="molecule type" value="Genomic_DNA"/>
</dbReference>
<keyword evidence="4 8" id="KW-0648">Protein biosynthesis</keyword>
<evidence type="ECO:0000256" key="1">
    <source>
        <dbReference type="ARBA" id="ARBA00007733"/>
    </source>
</evidence>
<dbReference type="CDD" id="cd03702">
    <property type="entry name" value="IF2_mtIF2_II"/>
    <property type="match status" value="1"/>
</dbReference>
<protein>
    <recommendedName>
        <fullName evidence="7 8">Translation initiation factor IF-2, chloroplastic</fullName>
    </recommendedName>
</protein>
<evidence type="ECO:0000256" key="5">
    <source>
        <dbReference type="ARBA" id="ARBA00023134"/>
    </source>
</evidence>
<dbReference type="Pfam" id="PF11987">
    <property type="entry name" value="IF-2"/>
    <property type="match status" value="1"/>
</dbReference>
<feature type="compositionally biased region" description="Basic residues" evidence="9">
    <location>
        <begin position="87"/>
        <end position="96"/>
    </location>
</feature>
<feature type="domain" description="Tr-type G" evidence="10">
    <location>
        <begin position="253"/>
        <end position="430"/>
    </location>
</feature>
<dbReference type="HAMAP" id="MF_00100_B">
    <property type="entry name" value="IF_2_B"/>
    <property type="match status" value="1"/>
</dbReference>
<feature type="region of interest" description="Disordered" evidence="9">
    <location>
        <begin position="83"/>
        <end position="113"/>
    </location>
</feature>
<dbReference type="PANTHER" id="PTHR43381:SF5">
    <property type="entry name" value="TR-TYPE G DOMAIN-CONTAINING PROTEIN"/>
    <property type="match status" value="1"/>
</dbReference>
<keyword evidence="3 8" id="KW-0547">Nucleotide-binding</keyword>
<dbReference type="InterPro" id="IPR015760">
    <property type="entry name" value="TIF_IF2"/>
</dbReference>